<reference evidence="1" key="2">
    <citation type="submission" date="2022-04" db="EMBL/GenBank/DDBJ databases">
        <title>Antimicrobial genetic elements in methicillin-resistant Macrococcus armenti.</title>
        <authorList>
            <person name="Keller J.E."/>
            <person name="Schwendener S."/>
            <person name="Pantucek R."/>
            <person name="Perreten V."/>
        </authorList>
    </citation>
    <scope>NUCLEOTIDE SEQUENCE</scope>
    <source>
        <strain evidence="1">CCM 2609</strain>
    </source>
</reference>
<evidence type="ECO:0000313" key="2">
    <source>
        <dbReference type="Proteomes" id="UP000830343"/>
    </source>
</evidence>
<dbReference type="Proteomes" id="UP000830343">
    <property type="component" value="Chromosome"/>
</dbReference>
<sequence>MMYKYILCDLDNTILDFKQGEETAIKHVFESEGITFNEDLYARYHDINIGLWRELEAGKVDKRHVLTHRFEAFFKTLNIDVDGAEKEQIFRTHINNSHDLVKGARDFLDYLMAEGYIICSATNGVFYTQMKRMKDAGILDYFSHHFISEEIGFEKPHHQFFKHCIEKLGVTDVSEVLMIGDTYSSDIIGANQFGIDSCYYGSKTVDATYCIAHLDEIKHIL</sequence>
<dbReference type="PANTHER" id="PTHR47478">
    <property type="match status" value="1"/>
</dbReference>
<dbReference type="InterPro" id="IPR023214">
    <property type="entry name" value="HAD_sf"/>
</dbReference>
<evidence type="ECO:0000313" key="1">
    <source>
        <dbReference type="EMBL" id="UOB19975.1"/>
    </source>
</evidence>
<accession>A0ABY3ZSW0</accession>
<dbReference type="EMBL" id="CP094348">
    <property type="protein sequence ID" value="UOB19975.1"/>
    <property type="molecule type" value="Genomic_DNA"/>
</dbReference>
<name>A0ABY3ZSW0_9STAP</name>
<dbReference type="RefSeq" id="WP_243365323.1">
    <property type="nucleotide sequence ID" value="NZ_CP094348.1"/>
</dbReference>
<dbReference type="NCBIfam" id="TIGR01509">
    <property type="entry name" value="HAD-SF-IA-v3"/>
    <property type="match status" value="1"/>
</dbReference>
<dbReference type="Pfam" id="PF00702">
    <property type="entry name" value="Hydrolase"/>
    <property type="match status" value="1"/>
</dbReference>
<dbReference type="Gene3D" id="1.10.150.240">
    <property type="entry name" value="Putative phosphatase, domain 2"/>
    <property type="match status" value="1"/>
</dbReference>
<gene>
    <name evidence="1" type="ORF">MRZ06_07995</name>
</gene>
<dbReference type="InterPro" id="IPR036412">
    <property type="entry name" value="HAD-like_sf"/>
</dbReference>
<protein>
    <submittedName>
        <fullName evidence="1">YjjG family noncanonical pyrimidine nucleotidase</fullName>
    </submittedName>
</protein>
<dbReference type="SUPFAM" id="SSF56784">
    <property type="entry name" value="HAD-like"/>
    <property type="match status" value="1"/>
</dbReference>
<dbReference type="InterPro" id="IPR052550">
    <property type="entry name" value="Pyrimidine_5'-ntase_YjjG"/>
</dbReference>
<organism evidence="1 2">
    <name type="scientific">Macrococcus armenti</name>
    <dbReference type="NCBI Taxonomy" id="2875764"/>
    <lineage>
        <taxon>Bacteria</taxon>
        <taxon>Bacillati</taxon>
        <taxon>Bacillota</taxon>
        <taxon>Bacilli</taxon>
        <taxon>Bacillales</taxon>
        <taxon>Staphylococcaceae</taxon>
        <taxon>Macrococcus</taxon>
    </lineage>
</organism>
<dbReference type="InterPro" id="IPR006439">
    <property type="entry name" value="HAD-SF_hydro_IA"/>
</dbReference>
<dbReference type="NCBIfam" id="TIGR02254">
    <property type="entry name" value="YjjG_YfnB"/>
    <property type="match status" value="1"/>
</dbReference>
<dbReference type="InterPro" id="IPR023198">
    <property type="entry name" value="PGP-like_dom2"/>
</dbReference>
<dbReference type="Gene3D" id="3.40.50.1000">
    <property type="entry name" value="HAD superfamily/HAD-like"/>
    <property type="match status" value="1"/>
</dbReference>
<dbReference type="PANTHER" id="PTHR47478:SF1">
    <property type="entry name" value="PYRIMIDINE 5'-NUCLEOTIDASE YJJG"/>
    <property type="match status" value="1"/>
</dbReference>
<dbReference type="NCBIfam" id="TIGR01549">
    <property type="entry name" value="HAD-SF-IA-v1"/>
    <property type="match status" value="1"/>
</dbReference>
<reference evidence="1" key="1">
    <citation type="submission" date="2022-03" db="EMBL/GenBank/DDBJ databases">
        <authorList>
            <person name="Vrbovska V."/>
            <person name="Kovarovic V."/>
            <person name="Botka T."/>
            <person name="Pantucek R."/>
        </authorList>
    </citation>
    <scope>NUCLEOTIDE SEQUENCE</scope>
    <source>
        <strain evidence="1">CCM 2609</strain>
    </source>
</reference>
<keyword evidence="2" id="KW-1185">Reference proteome</keyword>
<dbReference type="SFLD" id="SFLDS00003">
    <property type="entry name" value="Haloacid_Dehalogenase"/>
    <property type="match status" value="1"/>
</dbReference>
<dbReference type="SFLD" id="SFLDG01129">
    <property type="entry name" value="C1.5:_HAD__Beta-PGM__Phosphata"/>
    <property type="match status" value="1"/>
</dbReference>
<proteinExistence type="predicted"/>
<dbReference type="InterPro" id="IPR011951">
    <property type="entry name" value="HAD-SF_hydro_IA_YjjG/PynA"/>
</dbReference>